<dbReference type="GeneTree" id="ENSGT00940000168188"/>
<dbReference type="AlphaFoldDB" id="A0A4W5L4H0"/>
<name>A0A4W5L4H0_9TELE</name>
<dbReference type="STRING" id="62062.ENSHHUP00000019774"/>
<feature type="compositionally biased region" description="Polar residues" evidence="1">
    <location>
        <begin position="565"/>
        <end position="578"/>
    </location>
</feature>
<feature type="compositionally biased region" description="Basic and acidic residues" evidence="1">
    <location>
        <begin position="643"/>
        <end position="653"/>
    </location>
</feature>
<dbReference type="PANTHER" id="PTHR38654">
    <property type="entry name" value="BUCKY BALL-RELATED"/>
    <property type="match status" value="1"/>
</dbReference>
<protein>
    <submittedName>
        <fullName evidence="2">Uncharacterized protein</fullName>
    </submittedName>
</protein>
<accession>A0A4W5L4H0</accession>
<organism evidence="2 3">
    <name type="scientific">Hucho hucho</name>
    <name type="common">huchen</name>
    <dbReference type="NCBI Taxonomy" id="62062"/>
    <lineage>
        <taxon>Eukaryota</taxon>
        <taxon>Metazoa</taxon>
        <taxon>Chordata</taxon>
        <taxon>Craniata</taxon>
        <taxon>Vertebrata</taxon>
        <taxon>Euteleostomi</taxon>
        <taxon>Actinopterygii</taxon>
        <taxon>Neopterygii</taxon>
        <taxon>Teleostei</taxon>
        <taxon>Protacanthopterygii</taxon>
        <taxon>Salmoniformes</taxon>
        <taxon>Salmonidae</taxon>
        <taxon>Salmoninae</taxon>
        <taxon>Hucho</taxon>
    </lineage>
</organism>
<feature type="compositionally biased region" description="Basic and acidic residues" evidence="1">
    <location>
        <begin position="821"/>
        <end position="834"/>
    </location>
</feature>
<evidence type="ECO:0000313" key="2">
    <source>
        <dbReference type="Ensembl" id="ENSHHUP00000019774.1"/>
    </source>
</evidence>
<reference evidence="2" key="2">
    <citation type="submission" date="2025-08" db="UniProtKB">
        <authorList>
            <consortium name="Ensembl"/>
        </authorList>
    </citation>
    <scope>IDENTIFICATION</scope>
</reference>
<dbReference type="Proteomes" id="UP000314982">
    <property type="component" value="Unassembled WGS sequence"/>
</dbReference>
<evidence type="ECO:0000256" key="1">
    <source>
        <dbReference type="SAM" id="MobiDB-lite"/>
    </source>
</evidence>
<reference evidence="2" key="3">
    <citation type="submission" date="2025-09" db="UniProtKB">
        <authorList>
            <consortium name="Ensembl"/>
        </authorList>
    </citation>
    <scope>IDENTIFICATION</scope>
</reference>
<keyword evidence="3" id="KW-1185">Reference proteome</keyword>
<feature type="region of interest" description="Disordered" evidence="1">
    <location>
        <begin position="565"/>
        <end position="584"/>
    </location>
</feature>
<feature type="region of interest" description="Disordered" evidence="1">
    <location>
        <begin position="634"/>
        <end position="653"/>
    </location>
</feature>
<reference evidence="3" key="1">
    <citation type="submission" date="2018-06" db="EMBL/GenBank/DDBJ databases">
        <title>Genome assembly of Danube salmon.</title>
        <authorList>
            <person name="Macqueen D.J."/>
            <person name="Gundappa M.K."/>
        </authorList>
    </citation>
    <scope>NUCLEOTIDE SEQUENCE [LARGE SCALE GENOMIC DNA]</scope>
</reference>
<sequence>METTASTAQHAFGAGPHGPNPAHGPQPGQGPRHPGHPGPYGVPRPEDQPPHQQQPHHHIQHSRPFFYIHPSQPYPSQPYPSQPYPSQPYPSQPYPSALPYQWPMPYNPYCGFPGMGGYGMMIPSPFHPSPYMEPPGYILPHSQLHLADYRRMINPHYHTTHYPQTMAYHARRFRYQHNAPATSREMINSEVQTEPTLGIARSDPKLSNADSSMRSHVQTNSESGSETSCTASKSLSPASAVQEVMSTSQAYQDIVSAPIPNNTPISTRSAAPQKGSFVFQTEVEELRLECRSTPTGLNILHSHETSELCTTHSVSGTDEDLVQLCSSSSLHHHKASQGRMLHGQEGMGLVGEEGDHCLQQACTDILLMDGSSSSGGPGNFLALDDCDSFITKTLAERPGNSETDMDYRVVVQSHNADGPQFARNDGELSGNGSKSVYFKILHLPFDMQYLEELRKIEASVWSASLAPYVPSAEFMNQQGLMEPHREALSPVVVEKVPVVEDVPMVDVVPTAEVVPMVEVPGAEMVPTAEVVSIVEEVPMVEIPMNDNISMTEMVPNVMEVPAISSPNKMDNAPTSPETSQKRGVVSDLDHQDTSFGGLPVYRPSTSWLGDFGNVYYHSKMPSDVEEQRNILRGSPLKLSSPKGKPDQEPKDTHCVSVTTTAPLRLKVEGCRLIDKVDRRSYSDQEFCANRTFNVTSGGHKRERICARCLTTKCRVNKIPGSPGPGLDALIVKRQGVPVPPWEEYILAQTCAACKSLARRRVTRKGSGSDVPSGPQNEETEGETSENSSCRAGLGPKLRDPRRPQSSMKRHSEKCPMGPHSKLREKNCSCEEPHRPAAVWGGPRRHPNGNVIRERNEENLGVCVSVPLQDKWRNQDQCYLAAQKSQQEKLWKAALSNPDNTESNISKNGPRHLIKQKKHIAQSQGLHRKDTRC</sequence>
<dbReference type="PANTHER" id="PTHR38654:SF1">
    <property type="entry name" value="BUCKY BALL"/>
    <property type="match status" value="1"/>
</dbReference>
<dbReference type="InterPro" id="IPR053309">
    <property type="entry name" value="Balbiani_Body_Formation"/>
</dbReference>
<feature type="region of interest" description="Disordered" evidence="1">
    <location>
        <begin position="197"/>
        <end position="234"/>
    </location>
</feature>
<feature type="region of interest" description="Disordered" evidence="1">
    <location>
        <begin position="1"/>
        <end position="92"/>
    </location>
</feature>
<feature type="compositionally biased region" description="Polar residues" evidence="1">
    <location>
        <begin position="208"/>
        <end position="234"/>
    </location>
</feature>
<feature type="region of interest" description="Disordered" evidence="1">
    <location>
        <begin position="762"/>
        <end position="849"/>
    </location>
</feature>
<feature type="compositionally biased region" description="Pro residues" evidence="1">
    <location>
        <begin position="72"/>
        <end position="92"/>
    </location>
</feature>
<proteinExistence type="predicted"/>
<dbReference type="Ensembl" id="ENSHHUT00000020506.1">
    <property type="protein sequence ID" value="ENSHHUP00000019774.1"/>
    <property type="gene ID" value="ENSHHUG00000012356.1"/>
</dbReference>
<evidence type="ECO:0000313" key="3">
    <source>
        <dbReference type="Proteomes" id="UP000314982"/>
    </source>
</evidence>